<gene>
    <name evidence="5" type="ORF">VRU49_07825</name>
</gene>
<dbReference type="PANTHER" id="PTHR43280">
    <property type="entry name" value="ARAC-FAMILY TRANSCRIPTIONAL REGULATOR"/>
    <property type="match status" value="1"/>
</dbReference>
<evidence type="ECO:0000256" key="3">
    <source>
        <dbReference type="ARBA" id="ARBA00023163"/>
    </source>
</evidence>
<dbReference type="SUPFAM" id="SSF46689">
    <property type="entry name" value="Homeodomain-like"/>
    <property type="match status" value="1"/>
</dbReference>
<evidence type="ECO:0000256" key="1">
    <source>
        <dbReference type="ARBA" id="ARBA00023015"/>
    </source>
</evidence>
<keyword evidence="6" id="KW-1185">Reference proteome</keyword>
<evidence type="ECO:0000313" key="6">
    <source>
        <dbReference type="Proteomes" id="UP001337681"/>
    </source>
</evidence>
<organism evidence="5 6">
    <name type="scientific">Pedobacter flavus</name>
    <dbReference type="NCBI Taxonomy" id="3113906"/>
    <lineage>
        <taxon>Bacteria</taxon>
        <taxon>Pseudomonadati</taxon>
        <taxon>Bacteroidota</taxon>
        <taxon>Sphingobacteriia</taxon>
        <taxon>Sphingobacteriales</taxon>
        <taxon>Sphingobacteriaceae</taxon>
        <taxon>Pedobacter</taxon>
    </lineage>
</organism>
<dbReference type="PROSITE" id="PS01124">
    <property type="entry name" value="HTH_ARAC_FAMILY_2"/>
    <property type="match status" value="1"/>
</dbReference>
<dbReference type="RefSeq" id="WP_330146225.1">
    <property type="nucleotide sequence ID" value="NZ_JAZDQU010000002.1"/>
</dbReference>
<dbReference type="InterPro" id="IPR018060">
    <property type="entry name" value="HTH_AraC"/>
</dbReference>
<comment type="caution">
    <text evidence="5">The sequence shown here is derived from an EMBL/GenBank/DDBJ whole genome shotgun (WGS) entry which is preliminary data.</text>
</comment>
<evidence type="ECO:0000259" key="4">
    <source>
        <dbReference type="PROSITE" id="PS01124"/>
    </source>
</evidence>
<dbReference type="Pfam" id="PF12833">
    <property type="entry name" value="HTH_18"/>
    <property type="match status" value="1"/>
</dbReference>
<dbReference type="Gene3D" id="1.10.10.60">
    <property type="entry name" value="Homeodomain-like"/>
    <property type="match status" value="2"/>
</dbReference>
<evidence type="ECO:0000256" key="2">
    <source>
        <dbReference type="ARBA" id="ARBA00023125"/>
    </source>
</evidence>
<reference evidence="5 6" key="1">
    <citation type="submission" date="2024-01" db="EMBL/GenBank/DDBJ databases">
        <title>Pedobacter sp. nov., isolated from oil-contaminated soil.</title>
        <authorList>
            <person name="Le N.T.T."/>
        </authorList>
    </citation>
    <scope>NUCLEOTIDE SEQUENCE [LARGE SCALE GENOMIC DNA]</scope>
    <source>
        <strain evidence="5 6">VNH31</strain>
    </source>
</reference>
<dbReference type="SMART" id="SM00342">
    <property type="entry name" value="HTH_ARAC"/>
    <property type="match status" value="1"/>
</dbReference>
<name>A0ABU7H1Y4_9SPHI</name>
<keyword evidence="2" id="KW-0238">DNA-binding</keyword>
<dbReference type="PANTHER" id="PTHR43280:SF2">
    <property type="entry name" value="HTH-TYPE TRANSCRIPTIONAL REGULATOR EXSA"/>
    <property type="match status" value="1"/>
</dbReference>
<evidence type="ECO:0000313" key="5">
    <source>
        <dbReference type="EMBL" id="MEE1885326.1"/>
    </source>
</evidence>
<dbReference type="InterPro" id="IPR009057">
    <property type="entry name" value="Homeodomain-like_sf"/>
</dbReference>
<protein>
    <submittedName>
        <fullName evidence="5">AraC family transcriptional regulator</fullName>
    </submittedName>
</protein>
<dbReference type="Proteomes" id="UP001337681">
    <property type="component" value="Unassembled WGS sequence"/>
</dbReference>
<feature type="domain" description="HTH araC/xylS-type" evidence="4">
    <location>
        <begin position="199"/>
        <end position="295"/>
    </location>
</feature>
<proteinExistence type="predicted"/>
<sequence length="295" mass="34545">MLDLLSVNCDFSYVNDSNFFSQKKKTVGNAIVMSNINRLNVPIKVNNLAFKYVIEGKEDYYIGEKKVGVTAETYLLVNPSDPLLEVDINSEQTKAICINLEEDLINNALQFYINPNGFEEEYKDNLWSPDLWNGLNIADKNIVNQMSLLRPNKNAEEYKAWLYDFIPLLLNNHQQQLDYFYKLKVEKKSTRLALFEKIQRSKALLRDSIYEPIKIKEVATEIGLSEFRFYRVFKMCYGISPLQYFINCKMEKALELKIKGFNWIEVSNILNFTDLSAFNHAFHKFYGMNPRKKLK</sequence>
<dbReference type="EMBL" id="JAZDQU010000002">
    <property type="protein sequence ID" value="MEE1885326.1"/>
    <property type="molecule type" value="Genomic_DNA"/>
</dbReference>
<keyword evidence="1" id="KW-0805">Transcription regulation</keyword>
<accession>A0ABU7H1Y4</accession>
<keyword evidence="3" id="KW-0804">Transcription</keyword>